<dbReference type="InterPro" id="IPR015813">
    <property type="entry name" value="Pyrv/PenolPyrv_kinase-like_dom"/>
</dbReference>
<keyword evidence="6" id="KW-1185">Reference proteome</keyword>
<evidence type="ECO:0000259" key="4">
    <source>
        <dbReference type="Pfam" id="PF03328"/>
    </source>
</evidence>
<evidence type="ECO:0000313" key="6">
    <source>
        <dbReference type="Proteomes" id="UP001524435"/>
    </source>
</evidence>
<evidence type="ECO:0000313" key="5">
    <source>
        <dbReference type="EMBL" id="MCQ5121955.1"/>
    </source>
</evidence>
<accession>A0ABT1SL54</accession>
<keyword evidence="3 5" id="KW-0456">Lyase</keyword>
<dbReference type="PANTHER" id="PTHR30502">
    <property type="entry name" value="2-KETO-3-DEOXY-L-RHAMNONATE ALDOLASE"/>
    <property type="match status" value="1"/>
</dbReference>
<comment type="caution">
    <text evidence="5">The sequence shown here is derived from an EMBL/GenBank/DDBJ whole genome shotgun (WGS) entry which is preliminary data.</text>
</comment>
<protein>
    <submittedName>
        <fullName evidence="5">Aldolase/citrate lyase family protein</fullName>
    </submittedName>
</protein>
<dbReference type="RefSeq" id="WP_178200941.1">
    <property type="nucleotide sequence ID" value="NZ_DBEZTG010000157.1"/>
</dbReference>
<dbReference type="InterPro" id="IPR005000">
    <property type="entry name" value="Aldolase/citrate-lyase_domain"/>
</dbReference>
<name>A0ABT1SL54_9FIRM</name>
<gene>
    <name evidence="5" type="ORF">NE663_06750</name>
</gene>
<dbReference type="GO" id="GO:0016829">
    <property type="term" value="F:lyase activity"/>
    <property type="evidence" value="ECO:0007669"/>
    <property type="project" value="UniProtKB-KW"/>
</dbReference>
<evidence type="ECO:0000256" key="1">
    <source>
        <dbReference type="ARBA" id="ARBA00005568"/>
    </source>
</evidence>
<keyword evidence="2" id="KW-0479">Metal-binding</keyword>
<feature type="domain" description="HpcH/HpaI aldolase/citrate lyase" evidence="4">
    <location>
        <begin position="21"/>
        <end position="209"/>
    </location>
</feature>
<dbReference type="Proteomes" id="UP001524435">
    <property type="component" value="Unassembled WGS sequence"/>
</dbReference>
<evidence type="ECO:0000256" key="2">
    <source>
        <dbReference type="ARBA" id="ARBA00022723"/>
    </source>
</evidence>
<reference evidence="5 6" key="1">
    <citation type="submission" date="2022-06" db="EMBL/GenBank/DDBJ databases">
        <title>Isolation of gut microbiota from human fecal samples.</title>
        <authorList>
            <person name="Pamer E.G."/>
            <person name="Barat B."/>
            <person name="Waligurski E."/>
            <person name="Medina S."/>
            <person name="Paddock L."/>
            <person name="Mostad J."/>
        </authorList>
    </citation>
    <scope>NUCLEOTIDE SEQUENCE [LARGE SCALE GENOMIC DNA]</scope>
    <source>
        <strain evidence="5 6">DFI.6.1</strain>
    </source>
</reference>
<dbReference type="InterPro" id="IPR050251">
    <property type="entry name" value="HpcH-HpaI_aldolase"/>
</dbReference>
<dbReference type="InterPro" id="IPR040442">
    <property type="entry name" value="Pyrv_kinase-like_dom_sf"/>
</dbReference>
<sequence length="263" mass="28473">MDLKTSIKNETAVGVLVKIVDNPAMLLMAKDVGLDFVFYDCEHGALSSNMLHDLLVCAKMAGIYTLVRTAQLAKSDIARTLDLGAGGVMVPMIENKEQAQQLVDFSKYPPLGKRSYSGGANTHYAAGGHHAYHMSALNEQTMSIVQIESAAGIEHIDDILSVEGIDGAIVGPCDLAISMGHPDDLLCEEELQAIRKVADACKAHHKAFGVIGSMELIKKLNRRVDLIISAIDTNLIRAGLKQACDDVKALKQKEGTTWEQEMK</sequence>
<dbReference type="EMBL" id="JANGCH010000008">
    <property type="protein sequence ID" value="MCQ5121955.1"/>
    <property type="molecule type" value="Genomic_DNA"/>
</dbReference>
<evidence type="ECO:0000256" key="3">
    <source>
        <dbReference type="ARBA" id="ARBA00023239"/>
    </source>
</evidence>
<dbReference type="PANTHER" id="PTHR30502:SF0">
    <property type="entry name" value="PHOSPHOENOLPYRUVATE CARBOXYLASE FAMILY PROTEIN"/>
    <property type="match status" value="1"/>
</dbReference>
<dbReference type="Pfam" id="PF03328">
    <property type="entry name" value="HpcH_HpaI"/>
    <property type="match status" value="1"/>
</dbReference>
<dbReference type="Gene3D" id="3.20.20.60">
    <property type="entry name" value="Phosphoenolpyruvate-binding domains"/>
    <property type="match status" value="1"/>
</dbReference>
<proteinExistence type="inferred from homology"/>
<comment type="similarity">
    <text evidence="1">Belongs to the HpcH/HpaI aldolase family.</text>
</comment>
<organism evidence="5 6">
    <name type="scientific">Massilicoli timonensis</name>
    <dbReference type="NCBI Taxonomy" id="2015901"/>
    <lineage>
        <taxon>Bacteria</taxon>
        <taxon>Bacillati</taxon>
        <taxon>Bacillota</taxon>
        <taxon>Erysipelotrichia</taxon>
        <taxon>Erysipelotrichales</taxon>
        <taxon>Erysipelotrichaceae</taxon>
        <taxon>Massilicoli</taxon>
    </lineage>
</organism>
<dbReference type="SUPFAM" id="SSF51621">
    <property type="entry name" value="Phosphoenolpyruvate/pyruvate domain"/>
    <property type="match status" value="1"/>
</dbReference>